<keyword evidence="2" id="KW-0413">Isomerase</keyword>
<dbReference type="Gene3D" id="1.50.10.10">
    <property type="match status" value="1"/>
</dbReference>
<dbReference type="AlphaFoldDB" id="A0A9E6ZXU7"/>
<keyword evidence="3" id="KW-0614">Plasmid</keyword>
<evidence type="ECO:0000313" key="4">
    <source>
        <dbReference type="Proteomes" id="UP000831684"/>
    </source>
</evidence>
<dbReference type="GO" id="GO:0005975">
    <property type="term" value="P:carbohydrate metabolic process"/>
    <property type="evidence" value="ECO:0007669"/>
    <property type="project" value="InterPro"/>
</dbReference>
<dbReference type="KEGG" id="apol:K9D25_22705"/>
<accession>A0A9E6ZXU7</accession>
<gene>
    <name evidence="3" type="ORF">K9D25_22705</name>
</gene>
<dbReference type="GO" id="GO:0016853">
    <property type="term" value="F:isomerase activity"/>
    <property type="evidence" value="ECO:0007669"/>
    <property type="project" value="UniProtKB-KW"/>
</dbReference>
<dbReference type="EMBL" id="CP083241">
    <property type="protein sequence ID" value="UOK73664.1"/>
    <property type="molecule type" value="Genomic_DNA"/>
</dbReference>
<evidence type="ECO:0000256" key="2">
    <source>
        <dbReference type="ARBA" id="ARBA00023235"/>
    </source>
</evidence>
<name>A0A9E6ZXU7_9HYPH</name>
<sequence>MSGARPAPNRHPVALSPCGADLASWARDQFIPCWAERVIRPGRAGYAEAFRWHDGAPCEAIDHTTMVTGRLVYAFSIAYRFDRRPQLLRAAEHGLTFLLDACCLGPGQFAHSVGRAGEVIDPHGDLYDLAFALLALGGYSAANGRADVLAAARAIADRLDHELTDPLGGYREPWSTGGVRLHYPQMHLFEAFLMLAAADPTGGWDRRAGGILALLSRLVDVQGALDEEFGARWERLPPEQRRRETGHHFEWAWLLFVYTTATGSAEARDLAWRLFHYGRATAGIAETLPNRPIPNAIDAWGQPLPVVRPLWPTLELAKASLAAASFGESADLFALSDAALAIFTSRINPNTLTWANDDAGHPRHESLNVPARTLYHIVPCLLLCACGAEVSQSQSSLSITRPF</sequence>
<dbReference type="RefSeq" id="WP_244451279.1">
    <property type="nucleotide sequence ID" value="NZ_CP083241.1"/>
</dbReference>
<dbReference type="Proteomes" id="UP000831684">
    <property type="component" value="Plasmid pB"/>
</dbReference>
<dbReference type="InterPro" id="IPR010819">
    <property type="entry name" value="AGE/CE"/>
</dbReference>
<dbReference type="SUPFAM" id="SSF48208">
    <property type="entry name" value="Six-hairpin glycosidases"/>
    <property type="match status" value="1"/>
</dbReference>
<proteinExistence type="inferred from homology"/>
<dbReference type="InterPro" id="IPR008928">
    <property type="entry name" value="6-hairpin_glycosidase_sf"/>
</dbReference>
<reference evidence="3" key="1">
    <citation type="submission" date="2021-09" db="EMBL/GenBank/DDBJ databases">
        <title>Network and meta-omics reveal the key degrader and cooperation patterns in an efficient 1,4-dioxane-degrading microbial community.</title>
        <authorList>
            <person name="Dai C."/>
        </authorList>
    </citation>
    <scope>NUCLEOTIDE SEQUENCE</scope>
    <source>
        <strain evidence="3">ZM13</strain>
        <plasmid evidence="3">pB</plasmid>
    </source>
</reference>
<dbReference type="PANTHER" id="PTHR15108">
    <property type="entry name" value="N-ACYLGLUCOSAMINE-2-EPIMERASE"/>
    <property type="match status" value="1"/>
</dbReference>
<dbReference type="Pfam" id="PF07221">
    <property type="entry name" value="GlcNAc_2-epim"/>
    <property type="match status" value="1"/>
</dbReference>
<protein>
    <submittedName>
        <fullName evidence="3">AGE family epimerase/isomerase</fullName>
    </submittedName>
</protein>
<evidence type="ECO:0000256" key="1">
    <source>
        <dbReference type="ARBA" id="ARBA00008558"/>
    </source>
</evidence>
<organism evidence="3 4">
    <name type="scientific">Ancylobacter polymorphus</name>
    <dbReference type="NCBI Taxonomy" id="223390"/>
    <lineage>
        <taxon>Bacteria</taxon>
        <taxon>Pseudomonadati</taxon>
        <taxon>Pseudomonadota</taxon>
        <taxon>Alphaproteobacteria</taxon>
        <taxon>Hyphomicrobiales</taxon>
        <taxon>Xanthobacteraceae</taxon>
        <taxon>Ancylobacter</taxon>
    </lineage>
</organism>
<comment type="similarity">
    <text evidence="1">Belongs to the N-acylglucosamine 2-epimerase family.</text>
</comment>
<geneLocation type="plasmid" evidence="3 4">
    <name>pB</name>
</geneLocation>
<dbReference type="InterPro" id="IPR012341">
    <property type="entry name" value="6hp_glycosidase-like_sf"/>
</dbReference>
<evidence type="ECO:0000313" key="3">
    <source>
        <dbReference type="EMBL" id="UOK73664.1"/>
    </source>
</evidence>